<dbReference type="Proteomes" id="UP000323425">
    <property type="component" value="Unassembled WGS sequence"/>
</dbReference>
<evidence type="ECO:0000313" key="1">
    <source>
        <dbReference type="EMBL" id="KAA8560347.1"/>
    </source>
</evidence>
<proteinExistence type="predicted"/>
<sequence length="57" mass="6208">MIVWQVLDLPAGFPYMIEVDDIYAVLMSKSSDSKIVSQNQIVIFCCGNNADIGKAVG</sequence>
<name>A0A5M9IUX6_9PSED</name>
<organism evidence="1 2">
    <name type="scientific">Pseudomonas extremaustralis</name>
    <dbReference type="NCBI Taxonomy" id="359110"/>
    <lineage>
        <taxon>Bacteria</taxon>
        <taxon>Pseudomonadati</taxon>
        <taxon>Pseudomonadota</taxon>
        <taxon>Gammaproteobacteria</taxon>
        <taxon>Pseudomonadales</taxon>
        <taxon>Pseudomonadaceae</taxon>
        <taxon>Pseudomonas</taxon>
    </lineage>
</organism>
<comment type="caution">
    <text evidence="1">The sequence shown here is derived from an EMBL/GenBank/DDBJ whole genome shotgun (WGS) entry which is preliminary data.</text>
</comment>
<protein>
    <submittedName>
        <fullName evidence="1">Uncharacterized protein</fullName>
    </submittedName>
</protein>
<dbReference type="EMBL" id="VTFH01000001">
    <property type="protein sequence ID" value="KAA8560347.1"/>
    <property type="molecule type" value="Genomic_DNA"/>
</dbReference>
<evidence type="ECO:0000313" key="2">
    <source>
        <dbReference type="Proteomes" id="UP000323425"/>
    </source>
</evidence>
<accession>A0A5M9IUX6</accession>
<gene>
    <name evidence="1" type="ORF">FX985_00385</name>
</gene>
<reference evidence="1 2" key="1">
    <citation type="journal article" date="2018" name="Plant Biotechnol. Rep.">
        <title>Diversity and antifungal activity of endophytic bacteria associated with Panax ginseng seedlings.</title>
        <authorList>
            <person name="Park J.M."/>
            <person name="Hong C.E."/>
            <person name="Jo S.H."/>
        </authorList>
    </citation>
    <scope>NUCLEOTIDE SEQUENCE [LARGE SCALE GENOMIC DNA]</scope>
    <source>
        <strain evidence="1 2">PgKB38</strain>
    </source>
</reference>
<dbReference type="AlphaFoldDB" id="A0A5M9IUX6"/>